<dbReference type="AlphaFoldDB" id="A0A1I3RWK8"/>
<dbReference type="SUPFAM" id="SSF48452">
    <property type="entry name" value="TPR-like"/>
    <property type="match status" value="3"/>
</dbReference>
<dbReference type="Pfam" id="PF13181">
    <property type="entry name" value="TPR_8"/>
    <property type="match status" value="3"/>
</dbReference>
<dbReference type="InterPro" id="IPR011990">
    <property type="entry name" value="TPR-like_helical_dom_sf"/>
</dbReference>
<reference evidence="6" key="1">
    <citation type="submission" date="2016-10" db="EMBL/GenBank/DDBJ databases">
        <authorList>
            <person name="Varghese N."/>
            <person name="Submissions S."/>
        </authorList>
    </citation>
    <scope>NUCLEOTIDE SEQUENCE [LARGE SCALE GENOMIC DNA]</scope>
    <source>
        <strain evidence="6">DSM 26542</strain>
    </source>
</reference>
<evidence type="ECO:0000313" key="5">
    <source>
        <dbReference type="EMBL" id="SFJ50420.1"/>
    </source>
</evidence>
<dbReference type="InterPro" id="IPR050498">
    <property type="entry name" value="Ycf3"/>
</dbReference>
<keyword evidence="4" id="KW-0175">Coiled coil</keyword>
<evidence type="ECO:0000256" key="1">
    <source>
        <dbReference type="ARBA" id="ARBA00022737"/>
    </source>
</evidence>
<dbReference type="PANTHER" id="PTHR44858:SF1">
    <property type="entry name" value="UDP-N-ACETYLGLUCOSAMINE--PEPTIDE N-ACETYLGLUCOSAMINYLTRANSFERASE SPINDLY-RELATED"/>
    <property type="match status" value="1"/>
</dbReference>
<evidence type="ECO:0000256" key="2">
    <source>
        <dbReference type="ARBA" id="ARBA00022803"/>
    </source>
</evidence>
<sequence>MYLDNEEEEYNLSLSRFESMLKTNKVLFFDSEEFENIILHYLDSGKLNLAKKALNLGLDQHPHSTGLKLVQVELFIFQDKLELADRLLNELEEIESNNEEIYIQRANIYSKKGLHHEAIKSLQTALKYTEDFPDVYSLLGMEYLFVDEIQKAKESFILCLKYDIEDQSALYNIVYCFDFLDENKEAITFLEEFINSNPYSEIAWHQLGRQFFTLKDFDKAVWAFDYATLIDEHFIGAYMEKGKAQEKQKKYKEAIESYLMTIELDAPTSYALLRIGNCYEKLEEYVLAKKYYKDAIHEDPSLDKAWIAIADLYVTLERFKKALFYLKKAIQIDDQNEKYWVRYALFNKTLLQFKDAEIGYKNAAECGEFSLEHWLDWADLLCILGDYDGAIEKLLQISEFHNDHASVECRLAAVYFILNEYSKGTYHLTIALNKDYKSVEILQNNFPLVWENPIIQNIIAKYNKDSKSLD</sequence>
<keyword evidence="2 3" id="KW-0802">TPR repeat</keyword>
<organism evidence="5 6">
    <name type="scientific">Myroides guanonis</name>
    <dbReference type="NCBI Taxonomy" id="1150112"/>
    <lineage>
        <taxon>Bacteria</taxon>
        <taxon>Pseudomonadati</taxon>
        <taxon>Bacteroidota</taxon>
        <taxon>Flavobacteriia</taxon>
        <taxon>Flavobacteriales</taxon>
        <taxon>Flavobacteriaceae</taxon>
        <taxon>Myroides</taxon>
    </lineage>
</organism>
<feature type="coiled-coil region" evidence="4">
    <location>
        <begin position="77"/>
        <end position="104"/>
    </location>
</feature>
<dbReference type="PANTHER" id="PTHR44858">
    <property type="entry name" value="TETRATRICOPEPTIDE REPEAT PROTEIN 6"/>
    <property type="match status" value="1"/>
</dbReference>
<dbReference type="Gene3D" id="1.25.40.10">
    <property type="entry name" value="Tetratricopeptide repeat domain"/>
    <property type="match status" value="3"/>
</dbReference>
<protein>
    <submittedName>
        <fullName evidence="5">Tetratricopeptide repeat-containing protein</fullName>
    </submittedName>
</protein>
<gene>
    <name evidence="5" type="ORF">SAMN04487893_10935</name>
</gene>
<proteinExistence type="predicted"/>
<evidence type="ECO:0000256" key="3">
    <source>
        <dbReference type="PROSITE-ProRule" id="PRU00339"/>
    </source>
</evidence>
<evidence type="ECO:0000256" key="4">
    <source>
        <dbReference type="SAM" id="Coils"/>
    </source>
</evidence>
<accession>A0A1I3RWK8</accession>
<feature type="repeat" description="TPR" evidence="3">
    <location>
        <begin position="269"/>
        <end position="302"/>
    </location>
</feature>
<dbReference type="OrthoDB" id="9803982at2"/>
<dbReference type="SMART" id="SM00028">
    <property type="entry name" value="TPR"/>
    <property type="match status" value="9"/>
</dbReference>
<keyword evidence="6" id="KW-1185">Reference proteome</keyword>
<dbReference type="EMBL" id="FORU01000009">
    <property type="protein sequence ID" value="SFJ50420.1"/>
    <property type="molecule type" value="Genomic_DNA"/>
</dbReference>
<feature type="repeat" description="TPR" evidence="3">
    <location>
        <begin position="201"/>
        <end position="234"/>
    </location>
</feature>
<dbReference type="Pfam" id="PF13174">
    <property type="entry name" value="TPR_6"/>
    <property type="match status" value="2"/>
</dbReference>
<name>A0A1I3RWK8_9FLAO</name>
<dbReference type="PROSITE" id="PS50005">
    <property type="entry name" value="TPR"/>
    <property type="match status" value="4"/>
</dbReference>
<dbReference type="STRING" id="1150112.SAMN04487893_10935"/>
<keyword evidence="1" id="KW-0677">Repeat</keyword>
<evidence type="ECO:0000313" key="6">
    <source>
        <dbReference type="Proteomes" id="UP000243887"/>
    </source>
</evidence>
<dbReference type="Proteomes" id="UP000243887">
    <property type="component" value="Unassembled WGS sequence"/>
</dbReference>
<feature type="repeat" description="TPR" evidence="3">
    <location>
        <begin position="235"/>
        <end position="268"/>
    </location>
</feature>
<feature type="repeat" description="TPR" evidence="3">
    <location>
        <begin position="303"/>
        <end position="336"/>
    </location>
</feature>
<dbReference type="InterPro" id="IPR019734">
    <property type="entry name" value="TPR_rpt"/>
</dbReference>
<dbReference type="RefSeq" id="WP_090679306.1">
    <property type="nucleotide sequence ID" value="NZ_FORU01000009.1"/>
</dbReference>